<dbReference type="GO" id="GO:0046872">
    <property type="term" value="F:metal ion binding"/>
    <property type="evidence" value="ECO:0007669"/>
    <property type="project" value="UniProtKB-KW"/>
</dbReference>
<keyword evidence="6" id="KW-0408">Iron</keyword>
<dbReference type="AlphaFoldDB" id="A0A183EHL0"/>
<dbReference type="GO" id="GO:0020037">
    <property type="term" value="F:heme binding"/>
    <property type="evidence" value="ECO:0007669"/>
    <property type="project" value="InterPro"/>
</dbReference>
<proteinExistence type="inferred from homology"/>
<evidence type="ECO:0000313" key="11">
    <source>
        <dbReference type="WBParaSite" id="GPUH_0002047601-mRNA-1"/>
    </source>
</evidence>
<dbReference type="GO" id="GO:0042542">
    <property type="term" value="P:response to hydrogen peroxide"/>
    <property type="evidence" value="ECO:0007669"/>
    <property type="project" value="TreeGrafter"/>
</dbReference>
<protein>
    <submittedName>
        <fullName evidence="11">Catalase</fullName>
    </submittedName>
</protein>
<evidence type="ECO:0000256" key="2">
    <source>
        <dbReference type="ARBA" id="ARBA00022559"/>
    </source>
</evidence>
<keyword evidence="2" id="KW-0575">Peroxidase</keyword>
<keyword evidence="3" id="KW-0349">Heme</keyword>
<evidence type="ECO:0000256" key="1">
    <source>
        <dbReference type="ARBA" id="ARBA00005329"/>
    </source>
</evidence>
<keyword evidence="5" id="KW-0560">Oxidoreductase</keyword>
<organism evidence="11">
    <name type="scientific">Gongylonema pulchrum</name>
    <dbReference type="NCBI Taxonomy" id="637853"/>
    <lineage>
        <taxon>Eukaryota</taxon>
        <taxon>Metazoa</taxon>
        <taxon>Ecdysozoa</taxon>
        <taxon>Nematoda</taxon>
        <taxon>Chromadorea</taxon>
        <taxon>Rhabditida</taxon>
        <taxon>Spirurina</taxon>
        <taxon>Spiruromorpha</taxon>
        <taxon>Spiruroidea</taxon>
        <taxon>Gongylonematidae</taxon>
        <taxon>Gongylonema</taxon>
    </lineage>
</organism>
<sequence length="213" mass="23461">VEHADCKESAFAVTGDVDRYDSGDEDNFTQPRELWLKVLGDSGRAELVENLATELHHCKPIIQERAISLFSNVHSDFGKALRKELDVIRQKTGHAFKSEGPGLLSCRSTESSGMPHLETEEKIQVLGDSGRAELVENLATELHHCKPIIQERAISLFSNVHSDFGKALRKELDVIRQKTGHAFKSEGPGLLSCRSTESSGMPHLETGSPGKCM</sequence>
<evidence type="ECO:0000313" key="10">
    <source>
        <dbReference type="Proteomes" id="UP000271098"/>
    </source>
</evidence>
<feature type="region of interest" description="Disordered" evidence="7">
    <location>
        <begin position="186"/>
        <end position="213"/>
    </location>
</feature>
<evidence type="ECO:0000256" key="6">
    <source>
        <dbReference type="ARBA" id="ARBA00023004"/>
    </source>
</evidence>
<name>A0A183EHL0_9BILA</name>
<evidence type="ECO:0000313" key="9">
    <source>
        <dbReference type="EMBL" id="VDN36068.1"/>
    </source>
</evidence>
<dbReference type="Gene3D" id="1.20.1370.60">
    <property type="match status" value="1"/>
</dbReference>
<keyword evidence="10" id="KW-1185">Reference proteome</keyword>
<dbReference type="PANTHER" id="PTHR11465">
    <property type="entry name" value="CATALASE"/>
    <property type="match status" value="1"/>
</dbReference>
<feature type="domain" description="Catalase immune-responsive" evidence="8">
    <location>
        <begin position="24"/>
        <end position="85"/>
    </location>
</feature>
<dbReference type="GO" id="GO:0005739">
    <property type="term" value="C:mitochondrion"/>
    <property type="evidence" value="ECO:0007669"/>
    <property type="project" value="TreeGrafter"/>
</dbReference>
<accession>A0A183EHL0</accession>
<dbReference type="InterPro" id="IPR020835">
    <property type="entry name" value="Catalase_sf"/>
</dbReference>
<evidence type="ECO:0000256" key="7">
    <source>
        <dbReference type="SAM" id="MobiDB-lite"/>
    </source>
</evidence>
<reference evidence="11" key="1">
    <citation type="submission" date="2016-06" db="UniProtKB">
        <authorList>
            <consortium name="WormBaseParasite"/>
        </authorList>
    </citation>
    <scope>IDENTIFICATION</scope>
</reference>
<dbReference type="Gene3D" id="2.40.180.10">
    <property type="entry name" value="Catalase core domain"/>
    <property type="match status" value="1"/>
</dbReference>
<evidence type="ECO:0000256" key="4">
    <source>
        <dbReference type="ARBA" id="ARBA00022723"/>
    </source>
</evidence>
<dbReference type="InterPro" id="IPR018028">
    <property type="entry name" value="Catalase"/>
</dbReference>
<keyword evidence="4" id="KW-0479">Metal-binding</keyword>
<dbReference type="InterPro" id="IPR010582">
    <property type="entry name" value="Catalase_immune_responsive"/>
</dbReference>
<dbReference type="GO" id="GO:0042744">
    <property type="term" value="P:hydrogen peroxide catabolic process"/>
    <property type="evidence" value="ECO:0007669"/>
    <property type="project" value="TreeGrafter"/>
</dbReference>
<dbReference type="GO" id="GO:0005777">
    <property type="term" value="C:peroxisome"/>
    <property type="evidence" value="ECO:0007669"/>
    <property type="project" value="TreeGrafter"/>
</dbReference>
<comment type="similarity">
    <text evidence="1">Belongs to the catalase family.</text>
</comment>
<dbReference type="EMBL" id="UYRT01090453">
    <property type="protein sequence ID" value="VDN36068.1"/>
    <property type="molecule type" value="Genomic_DNA"/>
</dbReference>
<dbReference type="Proteomes" id="UP000271098">
    <property type="component" value="Unassembled WGS sequence"/>
</dbReference>
<dbReference type="WBParaSite" id="GPUH_0002047601-mRNA-1">
    <property type="protein sequence ID" value="GPUH_0002047601-mRNA-1"/>
    <property type="gene ID" value="GPUH_0002047601"/>
</dbReference>
<dbReference type="GO" id="GO:0004096">
    <property type="term" value="F:catalase activity"/>
    <property type="evidence" value="ECO:0007669"/>
    <property type="project" value="InterPro"/>
</dbReference>
<feature type="domain" description="Catalase immune-responsive" evidence="8">
    <location>
        <begin position="125"/>
        <end position="172"/>
    </location>
</feature>
<evidence type="ECO:0000256" key="5">
    <source>
        <dbReference type="ARBA" id="ARBA00023002"/>
    </source>
</evidence>
<dbReference type="Pfam" id="PF06628">
    <property type="entry name" value="Catalase-rel"/>
    <property type="match status" value="2"/>
</dbReference>
<dbReference type="OrthoDB" id="5870455at2759"/>
<evidence type="ECO:0000256" key="3">
    <source>
        <dbReference type="ARBA" id="ARBA00022617"/>
    </source>
</evidence>
<evidence type="ECO:0000259" key="8">
    <source>
        <dbReference type="Pfam" id="PF06628"/>
    </source>
</evidence>
<dbReference type="SUPFAM" id="SSF56634">
    <property type="entry name" value="Heme-dependent catalase-like"/>
    <property type="match status" value="2"/>
</dbReference>
<reference evidence="9 10" key="2">
    <citation type="submission" date="2018-11" db="EMBL/GenBank/DDBJ databases">
        <authorList>
            <consortium name="Pathogen Informatics"/>
        </authorList>
    </citation>
    <scope>NUCLEOTIDE SEQUENCE [LARGE SCALE GENOMIC DNA]</scope>
</reference>
<dbReference type="PANTHER" id="PTHR11465:SF9">
    <property type="entry name" value="CATALASE"/>
    <property type="match status" value="1"/>
</dbReference>
<gene>
    <name evidence="9" type="ORF">GPUH_LOCUS20450</name>
</gene>